<dbReference type="GO" id="GO:0003924">
    <property type="term" value="F:GTPase activity"/>
    <property type="evidence" value="ECO:0007669"/>
    <property type="project" value="InterPro"/>
</dbReference>
<dbReference type="InterPro" id="IPR031157">
    <property type="entry name" value="G_TR_CS"/>
</dbReference>
<dbReference type="CDD" id="cd03713">
    <property type="entry name" value="EFG_mtEFG_C"/>
    <property type="match status" value="1"/>
</dbReference>
<evidence type="ECO:0000256" key="1">
    <source>
        <dbReference type="ARBA" id="ARBA00017891"/>
    </source>
</evidence>
<evidence type="ECO:0000256" key="2">
    <source>
        <dbReference type="ARBA" id="ARBA00022741"/>
    </source>
</evidence>
<gene>
    <name evidence="9" type="ORF">RFULGI_LOCUS103</name>
</gene>
<feature type="coiled-coil region" evidence="6">
    <location>
        <begin position="503"/>
        <end position="568"/>
    </location>
</feature>
<protein>
    <recommendedName>
        <fullName evidence="1">Elongation factor 2</fullName>
    </recommendedName>
</protein>
<comment type="function">
    <text evidence="5">Catalyzes the GTP-dependent ribosomal translocation step during translation elongation. During this step, the ribosome changes from the pre-translocational (PRE) to the post-translocational (POST) state as the newly formed A-site-bound peptidyl-tRNA and P-site-bound deacylated tRNA move to the P and E sites, respectively. Catalyzes the coordinated movement of the two tRNA molecules, the mRNA and conformational changes in the ribosome.</text>
</comment>
<dbReference type="Pfam" id="PF00009">
    <property type="entry name" value="GTP_EFTU"/>
    <property type="match status" value="1"/>
</dbReference>
<accession>A0A9N8VEN6</accession>
<dbReference type="Proteomes" id="UP000789396">
    <property type="component" value="Unassembled WGS sequence"/>
</dbReference>
<dbReference type="Gene3D" id="3.30.70.870">
    <property type="entry name" value="Elongation Factor G (Translational Gtpase), domain 3"/>
    <property type="match status" value="1"/>
</dbReference>
<proteinExistence type="predicted"/>
<dbReference type="GO" id="GO:0006412">
    <property type="term" value="P:translation"/>
    <property type="evidence" value="ECO:0007669"/>
    <property type="project" value="UniProtKB-KW"/>
</dbReference>
<feature type="domain" description="Tr-type G" evidence="8">
    <location>
        <begin position="572"/>
        <end position="897"/>
    </location>
</feature>
<dbReference type="PRINTS" id="PR00315">
    <property type="entry name" value="ELONGATNFCT"/>
</dbReference>
<dbReference type="CDD" id="cd04088">
    <property type="entry name" value="EFG_mtEFG_II"/>
    <property type="match status" value="1"/>
</dbReference>
<name>A0A9N8VEN6_9GLOM</name>
<dbReference type="InterPro" id="IPR027417">
    <property type="entry name" value="P-loop_NTPase"/>
</dbReference>
<dbReference type="Pfam" id="PF03764">
    <property type="entry name" value="EFG_IV"/>
    <property type="match status" value="1"/>
</dbReference>
<keyword evidence="4" id="KW-0342">GTP-binding</keyword>
<dbReference type="InterPro" id="IPR005225">
    <property type="entry name" value="Small_GTP-bd"/>
</dbReference>
<dbReference type="GO" id="GO:0005525">
    <property type="term" value="F:GTP binding"/>
    <property type="evidence" value="ECO:0007669"/>
    <property type="project" value="UniProtKB-KW"/>
</dbReference>
<dbReference type="FunFam" id="3.30.70.240:FF:000001">
    <property type="entry name" value="Elongation factor G"/>
    <property type="match status" value="1"/>
</dbReference>
<dbReference type="SUPFAM" id="SSF54980">
    <property type="entry name" value="EF-G C-terminal domain-like"/>
    <property type="match status" value="2"/>
</dbReference>
<dbReference type="InterPro" id="IPR035649">
    <property type="entry name" value="EFG_V"/>
</dbReference>
<comment type="caution">
    <text evidence="9">The sequence shown here is derived from an EMBL/GenBank/DDBJ whole genome shotgun (WGS) entry which is preliminary data.</text>
</comment>
<dbReference type="InterPro" id="IPR009000">
    <property type="entry name" value="Transl_B-barrel_sf"/>
</dbReference>
<dbReference type="PANTHER" id="PTHR43261">
    <property type="entry name" value="TRANSLATION ELONGATION FACTOR G-RELATED"/>
    <property type="match status" value="1"/>
</dbReference>
<dbReference type="InterPro" id="IPR014721">
    <property type="entry name" value="Ribsml_uS5_D2-typ_fold_subgr"/>
</dbReference>
<dbReference type="PROSITE" id="PS51722">
    <property type="entry name" value="G_TR_2"/>
    <property type="match status" value="1"/>
</dbReference>
<dbReference type="NCBIfam" id="TIGR00231">
    <property type="entry name" value="small_GTP"/>
    <property type="match status" value="1"/>
</dbReference>
<dbReference type="SUPFAM" id="SSF52540">
    <property type="entry name" value="P-loop containing nucleoside triphosphate hydrolases"/>
    <property type="match status" value="1"/>
</dbReference>
<dbReference type="InterPro" id="IPR041095">
    <property type="entry name" value="EFG_II"/>
</dbReference>
<evidence type="ECO:0000256" key="5">
    <source>
        <dbReference type="ARBA" id="ARBA00024731"/>
    </source>
</evidence>
<feature type="coiled-coil region" evidence="6">
    <location>
        <begin position="786"/>
        <end position="851"/>
    </location>
</feature>
<dbReference type="InterPro" id="IPR000795">
    <property type="entry name" value="T_Tr_GTP-bd_dom"/>
</dbReference>
<evidence type="ECO:0000259" key="8">
    <source>
        <dbReference type="PROSITE" id="PS51722"/>
    </source>
</evidence>
<sequence>MAKKSIKFTLNGVPQTFSGITDIKEKTAWQWFWNQEPEVVRVKKRNVTGKGDVSALRIELVANGSTENDVLYEKLMDNESVGKDFIIMDVDLDQTTYQEAIEYLSIPRTAYYNIKTQFPRQYNEEINNNPTIQQFFYLVNLTNSTSTFYEIEKEKKYNNYINGTMDKELKQAGNLTDSEYNDMNDIVKKYNELAIKVGGGDAKYQKYQSQFNTESSKEVSPGVAANKELADLGTPTKIADGDVDSISSHDTKKVLKNNFKTMRELKDKILVRKQAVIDLIEGLVASDTGGGGKLTCPNCNQKFDALPFEYNGKKYHSQQCADEAKQKEGDQGGGGPDQNQGIDQTRTAAIQDINNALGEDPKIATKTQIKQLNTEKDINDLRDKVLTNIKKKRKEKQTEEQINKEGEGIDEANGQDLINKIKKVEIHEDIIDRNIDRAFQENAENTKELIKDIVEAAMTKRGVSEDELGAEEKELFTKIKNKEINDKDQLKTAKNTLVEFIGNKDVEKRIDNLRKEVEAARNSDQKNAVREKLKKLKIEDNIYVKKREADIEKLLEKLESNADDTTGNNKPAHIRNIGIMAHIDAGKTTTTERMLHKSGEKHKVGDVDTGDTTTDYDSQERERGITIYSAAVTITWQSPDNPQVHQINIIDTPGHVDFTAEVERSLRVLDGGIVVLDGKKGVEAQTETMDGVDNEEKFTDCLKSLRDKLRAKTLVVQFPIGAGKELKGIVDVVKQKAYYFQLGDQAENYHAEEIPTNLIARTQQYRQELIEKLVEGEMERISQDCAKKIKKINEEADQKIKEAKSISENSPEKLLDQIEKKRAEAEVQARKEEEENLISALEKNEKKEELTVAEVKKMLRQATLTGRHFPVFCGSAYKHVGVKLLLDGVVDYLPSPLDIEEIPVFSPRDKSQRGVVNCKSPLPCLALAFKIVFDDYNNKLTFFRVYAGKISANSYIYNVSRDKKERVSRLVRMHANKKEDVKEVGAGDIAVAIGLDHAITGDSFGEEKNPLLLEAINFAEPVISQAIEPKTNEDKDKLKGALDKLKIQDPGQMIISGMGELHLEITVERLRREYKLNIESKQRKVSYRETITKKLAEVGHFARVKLAFEPNPGKGFEFVDAKKGQEMSDKDAEEVKEGIEEAMSSGLLLNYPLLDIKATLLEGKRHAVDTKPGDFKNAAVLAFRGDGVAEKEERIQKLGVVLLEPIMKIKVVVPKDYMGDILADLGARRAVIENTEEEEGESYITGQIPLREILAYSADLRQITEGRGTYSAYLSHYQEVPKDALEEILKEEKLLTTTP</sequence>
<dbReference type="GO" id="GO:0032790">
    <property type="term" value="P:ribosome disassembly"/>
    <property type="evidence" value="ECO:0007669"/>
    <property type="project" value="TreeGrafter"/>
</dbReference>
<dbReference type="InterPro" id="IPR020568">
    <property type="entry name" value="Ribosomal_Su5_D2-typ_SF"/>
</dbReference>
<dbReference type="InterPro" id="IPR035647">
    <property type="entry name" value="EFG_III/V"/>
</dbReference>
<keyword evidence="3" id="KW-0648">Protein biosynthesis</keyword>
<dbReference type="InterPro" id="IPR004161">
    <property type="entry name" value="EFTu-like_2"/>
</dbReference>
<evidence type="ECO:0000313" key="10">
    <source>
        <dbReference type="Proteomes" id="UP000789396"/>
    </source>
</evidence>
<dbReference type="FunFam" id="2.40.30.10:FF:000006">
    <property type="entry name" value="Elongation factor G"/>
    <property type="match status" value="1"/>
</dbReference>
<dbReference type="SMART" id="SM00838">
    <property type="entry name" value="EFG_C"/>
    <property type="match status" value="1"/>
</dbReference>
<dbReference type="Pfam" id="PF14492">
    <property type="entry name" value="EFG_III"/>
    <property type="match status" value="1"/>
</dbReference>
<feature type="region of interest" description="Disordered" evidence="7">
    <location>
        <begin position="321"/>
        <end position="342"/>
    </location>
</feature>
<dbReference type="Gene3D" id="3.40.50.300">
    <property type="entry name" value="P-loop containing nucleotide triphosphate hydrolases"/>
    <property type="match status" value="4"/>
</dbReference>
<dbReference type="CDD" id="cd16262">
    <property type="entry name" value="EFG_III"/>
    <property type="match status" value="1"/>
</dbReference>
<dbReference type="InterPro" id="IPR000640">
    <property type="entry name" value="EFG_V-like"/>
</dbReference>
<reference evidence="9" key="1">
    <citation type="submission" date="2021-06" db="EMBL/GenBank/DDBJ databases">
        <authorList>
            <person name="Kallberg Y."/>
            <person name="Tangrot J."/>
            <person name="Rosling A."/>
        </authorList>
    </citation>
    <scope>NUCLEOTIDE SEQUENCE</scope>
    <source>
        <strain evidence="9">IN212</strain>
    </source>
</reference>
<evidence type="ECO:0000256" key="7">
    <source>
        <dbReference type="SAM" id="MobiDB-lite"/>
    </source>
</evidence>
<dbReference type="SUPFAM" id="SSF50447">
    <property type="entry name" value="Translation proteins"/>
    <property type="match status" value="1"/>
</dbReference>
<organism evidence="9 10">
    <name type="scientific">Racocetra fulgida</name>
    <dbReference type="NCBI Taxonomy" id="60492"/>
    <lineage>
        <taxon>Eukaryota</taxon>
        <taxon>Fungi</taxon>
        <taxon>Fungi incertae sedis</taxon>
        <taxon>Mucoromycota</taxon>
        <taxon>Glomeromycotina</taxon>
        <taxon>Glomeromycetes</taxon>
        <taxon>Diversisporales</taxon>
        <taxon>Gigasporaceae</taxon>
        <taxon>Racocetra</taxon>
    </lineage>
</organism>
<dbReference type="OrthoDB" id="198619at2759"/>
<evidence type="ECO:0000256" key="6">
    <source>
        <dbReference type="SAM" id="Coils"/>
    </source>
</evidence>
<dbReference type="Pfam" id="PF00679">
    <property type="entry name" value="EFG_C"/>
    <property type="match status" value="1"/>
</dbReference>
<dbReference type="EMBL" id="CAJVPZ010000006">
    <property type="protein sequence ID" value="CAG8448615.1"/>
    <property type="molecule type" value="Genomic_DNA"/>
</dbReference>
<dbReference type="SUPFAM" id="SSF54211">
    <property type="entry name" value="Ribosomal protein S5 domain 2-like"/>
    <property type="match status" value="1"/>
</dbReference>
<dbReference type="Gene3D" id="3.30.230.10">
    <property type="match status" value="1"/>
</dbReference>
<dbReference type="InterPro" id="IPR009022">
    <property type="entry name" value="EFG_III"/>
</dbReference>
<dbReference type="Gene3D" id="3.30.70.240">
    <property type="match status" value="1"/>
</dbReference>
<dbReference type="InterPro" id="IPR005517">
    <property type="entry name" value="Transl_elong_EFG/EF2_IV"/>
</dbReference>
<dbReference type="SMART" id="SM00889">
    <property type="entry name" value="EFG_IV"/>
    <property type="match status" value="1"/>
</dbReference>
<keyword evidence="6" id="KW-0175">Coiled coil</keyword>
<dbReference type="PROSITE" id="PS00301">
    <property type="entry name" value="G_TR_1"/>
    <property type="match status" value="1"/>
</dbReference>
<evidence type="ECO:0000313" key="9">
    <source>
        <dbReference type="EMBL" id="CAG8448615.1"/>
    </source>
</evidence>
<evidence type="ECO:0000256" key="4">
    <source>
        <dbReference type="ARBA" id="ARBA00023134"/>
    </source>
</evidence>
<dbReference type="PANTHER" id="PTHR43261:SF1">
    <property type="entry name" value="RIBOSOME-RELEASING FACTOR 2, MITOCHONDRIAL"/>
    <property type="match status" value="1"/>
</dbReference>
<evidence type="ECO:0000256" key="3">
    <source>
        <dbReference type="ARBA" id="ARBA00022917"/>
    </source>
</evidence>
<keyword evidence="10" id="KW-1185">Reference proteome</keyword>
<keyword evidence="2" id="KW-0547">Nucleotide-binding</keyword>
<dbReference type="Pfam" id="PF03144">
    <property type="entry name" value="GTP_EFTU_D2"/>
    <property type="match status" value="1"/>
</dbReference>